<feature type="region of interest" description="Disordered" evidence="1">
    <location>
        <begin position="325"/>
        <end position="375"/>
    </location>
</feature>
<dbReference type="EMBL" id="BQNB010011200">
    <property type="protein sequence ID" value="GJS87462.1"/>
    <property type="molecule type" value="Genomic_DNA"/>
</dbReference>
<evidence type="ECO:0000313" key="4">
    <source>
        <dbReference type="Proteomes" id="UP001151760"/>
    </source>
</evidence>
<organism evidence="3 4">
    <name type="scientific">Tanacetum coccineum</name>
    <dbReference type="NCBI Taxonomy" id="301880"/>
    <lineage>
        <taxon>Eukaryota</taxon>
        <taxon>Viridiplantae</taxon>
        <taxon>Streptophyta</taxon>
        <taxon>Embryophyta</taxon>
        <taxon>Tracheophyta</taxon>
        <taxon>Spermatophyta</taxon>
        <taxon>Magnoliopsida</taxon>
        <taxon>eudicotyledons</taxon>
        <taxon>Gunneridae</taxon>
        <taxon>Pentapetalae</taxon>
        <taxon>asterids</taxon>
        <taxon>campanulids</taxon>
        <taxon>Asterales</taxon>
        <taxon>Asteraceae</taxon>
        <taxon>Asteroideae</taxon>
        <taxon>Anthemideae</taxon>
        <taxon>Anthemidinae</taxon>
        <taxon>Tanacetum</taxon>
    </lineage>
</organism>
<reference evidence="3" key="2">
    <citation type="submission" date="2022-01" db="EMBL/GenBank/DDBJ databases">
        <authorList>
            <person name="Yamashiro T."/>
            <person name="Shiraishi A."/>
            <person name="Satake H."/>
            <person name="Nakayama K."/>
        </authorList>
    </citation>
    <scope>NUCLEOTIDE SEQUENCE</scope>
</reference>
<feature type="compositionally biased region" description="Polar residues" evidence="1">
    <location>
        <begin position="359"/>
        <end position="375"/>
    </location>
</feature>
<comment type="caution">
    <text evidence="3">The sequence shown here is derived from an EMBL/GenBank/DDBJ whole genome shotgun (WGS) entry which is preliminary data.</text>
</comment>
<accession>A0ABQ4ZES7</accession>
<evidence type="ECO:0000256" key="1">
    <source>
        <dbReference type="SAM" id="MobiDB-lite"/>
    </source>
</evidence>
<dbReference type="Proteomes" id="UP001151760">
    <property type="component" value="Unassembled WGS sequence"/>
</dbReference>
<feature type="region of interest" description="Disordered" evidence="1">
    <location>
        <begin position="411"/>
        <end position="448"/>
    </location>
</feature>
<feature type="region of interest" description="Disordered" evidence="1">
    <location>
        <begin position="282"/>
        <end position="302"/>
    </location>
</feature>
<name>A0ABQ4ZES7_9ASTR</name>
<evidence type="ECO:0000256" key="2">
    <source>
        <dbReference type="SAM" id="Phobius"/>
    </source>
</evidence>
<protein>
    <submittedName>
        <fullName evidence="3">Uncharacterized protein</fullName>
    </submittedName>
</protein>
<sequence length="610" mass="67799">MFNITSVKVKIHPSSERPDPIELTSLSERYLYTRRGTVSKHCSPPVHVLWGMDPWAIPSILVRLFFRTLLPLGAFRPFVVYSFFSFLPFFLHYMSSGSQSAGDAVIPKFDMHVNPSVLSSDEVNSLVAEYAIPSNLHPCVPPSGLTMNRLPADKIVSSVRFESSDHGHWFSFERRSGKGGHDKIFNEFCMSLKHWKDRFFLIDRRAIPDAMPWRHQDSSVADPAPTGVRAEDIHRLCDLRPVHPAMLYDVAATSMSQFLKFPMAGGVRVGRETSLAANEVIPQHTTPPLPSGSQIPEKSDHQRVVEVENERVLAAKRKAQIAKDKAVGKKAAEEVSHRTKKRKTAPLSFALSDSEADESNLSGSGTHHSASPLNTIIPNEDGLATSLILEPVNQTEEGMDQPLDIVEDTTETVRSGPERTHASGSDGHGVSSTFGGSHRLAFPARHPGGDGAAPFGGMRGAPKLFVSAWNLTTHSILNDAESCRDMMVNLVPPAVRSQQIRLSDYQALQRLWFELGRGALAQIDILQRYEALNEDYGELFESHRSCRAISDRLTETQNQLLDTVRSRNQLSEDHKALQQVHLGCVGKEADLVEQLVAMEKERDDLLDRDR</sequence>
<feature type="transmembrane region" description="Helical" evidence="2">
    <location>
        <begin position="78"/>
        <end position="95"/>
    </location>
</feature>
<proteinExistence type="predicted"/>
<keyword evidence="2" id="KW-0472">Membrane</keyword>
<keyword evidence="4" id="KW-1185">Reference proteome</keyword>
<reference evidence="3" key="1">
    <citation type="journal article" date="2022" name="Int. J. Mol. Sci.">
        <title>Draft Genome of Tanacetum Coccineum: Genomic Comparison of Closely Related Tanacetum-Family Plants.</title>
        <authorList>
            <person name="Yamashiro T."/>
            <person name="Shiraishi A."/>
            <person name="Nakayama K."/>
            <person name="Satake H."/>
        </authorList>
    </citation>
    <scope>NUCLEOTIDE SEQUENCE</scope>
</reference>
<feature type="compositionally biased region" description="Basic and acidic residues" evidence="1">
    <location>
        <begin position="325"/>
        <end position="337"/>
    </location>
</feature>
<gene>
    <name evidence="3" type="ORF">Tco_0770098</name>
</gene>
<evidence type="ECO:0000313" key="3">
    <source>
        <dbReference type="EMBL" id="GJS87462.1"/>
    </source>
</evidence>
<keyword evidence="2" id="KW-0812">Transmembrane</keyword>
<keyword evidence="2" id="KW-1133">Transmembrane helix</keyword>